<keyword evidence="1" id="KW-0472">Membrane</keyword>
<name>A0A9P0VNZ5_ACAOB</name>
<comment type="caution">
    <text evidence="2">The sequence shown here is derived from an EMBL/GenBank/DDBJ whole genome shotgun (WGS) entry which is preliminary data.</text>
</comment>
<dbReference type="OrthoDB" id="6743767at2759"/>
<proteinExistence type="predicted"/>
<evidence type="ECO:0000313" key="3">
    <source>
        <dbReference type="Proteomes" id="UP001152888"/>
    </source>
</evidence>
<dbReference type="AlphaFoldDB" id="A0A9P0VNZ5"/>
<organism evidence="2 3">
    <name type="scientific">Acanthoscelides obtectus</name>
    <name type="common">Bean weevil</name>
    <name type="synonym">Bruchus obtectus</name>
    <dbReference type="NCBI Taxonomy" id="200917"/>
    <lineage>
        <taxon>Eukaryota</taxon>
        <taxon>Metazoa</taxon>
        <taxon>Ecdysozoa</taxon>
        <taxon>Arthropoda</taxon>
        <taxon>Hexapoda</taxon>
        <taxon>Insecta</taxon>
        <taxon>Pterygota</taxon>
        <taxon>Neoptera</taxon>
        <taxon>Endopterygota</taxon>
        <taxon>Coleoptera</taxon>
        <taxon>Polyphaga</taxon>
        <taxon>Cucujiformia</taxon>
        <taxon>Chrysomeloidea</taxon>
        <taxon>Chrysomelidae</taxon>
        <taxon>Bruchinae</taxon>
        <taxon>Bruchini</taxon>
        <taxon>Acanthoscelides</taxon>
    </lineage>
</organism>
<protein>
    <submittedName>
        <fullName evidence="2">Uncharacterized protein</fullName>
    </submittedName>
</protein>
<keyword evidence="1" id="KW-0812">Transmembrane</keyword>
<dbReference type="Proteomes" id="UP001152888">
    <property type="component" value="Unassembled WGS sequence"/>
</dbReference>
<reference evidence="2" key="1">
    <citation type="submission" date="2022-03" db="EMBL/GenBank/DDBJ databases">
        <authorList>
            <person name="Sayadi A."/>
        </authorList>
    </citation>
    <scope>NUCLEOTIDE SEQUENCE</scope>
</reference>
<evidence type="ECO:0000313" key="2">
    <source>
        <dbReference type="EMBL" id="CAH2016327.1"/>
    </source>
</evidence>
<dbReference type="EMBL" id="CAKOFQ010008873">
    <property type="protein sequence ID" value="CAH2016327.1"/>
    <property type="molecule type" value="Genomic_DNA"/>
</dbReference>
<sequence>MVSDIQAFIKTLEFWEQNSIDGDTRHFPVLSEKISQSPLEPHDSKYHVEIVSNLKGNFTHRSKDFNEIAIVAQFIVSRFMLHIIEGLWSFQELDQFFIVNRNTSLMEQEHLVFVFSSGGATIVPQFFIIIYHSGYKSPACHIYRQKIRKVPDTPAQTLVKNY</sequence>
<accession>A0A9P0VNZ5</accession>
<keyword evidence="1" id="KW-1133">Transmembrane helix</keyword>
<gene>
    <name evidence="2" type="ORF">ACAOBT_LOCUS35297</name>
</gene>
<evidence type="ECO:0000256" key="1">
    <source>
        <dbReference type="SAM" id="Phobius"/>
    </source>
</evidence>
<keyword evidence="3" id="KW-1185">Reference proteome</keyword>
<feature type="transmembrane region" description="Helical" evidence="1">
    <location>
        <begin position="110"/>
        <end position="131"/>
    </location>
</feature>